<evidence type="ECO:0000313" key="6">
    <source>
        <dbReference type="Proteomes" id="UP000655420"/>
    </source>
</evidence>
<evidence type="ECO:0000256" key="1">
    <source>
        <dbReference type="ARBA" id="ARBA00022723"/>
    </source>
</evidence>
<evidence type="ECO:0000259" key="4">
    <source>
        <dbReference type="PROSITE" id="PS51007"/>
    </source>
</evidence>
<keyword evidence="3" id="KW-0349">Heme</keyword>
<dbReference type="GO" id="GO:0046872">
    <property type="term" value="F:metal ion binding"/>
    <property type="evidence" value="ECO:0007669"/>
    <property type="project" value="UniProtKB-KW"/>
</dbReference>
<proteinExistence type="predicted"/>
<keyword evidence="2 3" id="KW-0408">Iron</keyword>
<keyword evidence="1 3" id="KW-0479">Metal-binding</keyword>
<dbReference type="GO" id="GO:0020037">
    <property type="term" value="F:heme binding"/>
    <property type="evidence" value="ECO:0007669"/>
    <property type="project" value="InterPro"/>
</dbReference>
<dbReference type="PROSITE" id="PS51007">
    <property type="entry name" value="CYTC"/>
    <property type="match status" value="1"/>
</dbReference>
<dbReference type="Proteomes" id="UP000655420">
    <property type="component" value="Unassembled WGS sequence"/>
</dbReference>
<dbReference type="GO" id="GO:0009055">
    <property type="term" value="F:electron transfer activity"/>
    <property type="evidence" value="ECO:0007669"/>
    <property type="project" value="InterPro"/>
</dbReference>
<dbReference type="InterPro" id="IPR009056">
    <property type="entry name" value="Cyt_c-like_dom"/>
</dbReference>
<protein>
    <recommendedName>
        <fullName evidence="4">Cytochrome c domain-containing protein</fullName>
    </recommendedName>
</protein>
<dbReference type="EMBL" id="JAEHHL010000005">
    <property type="protein sequence ID" value="MBK0399453.1"/>
    <property type="molecule type" value="Genomic_DNA"/>
</dbReference>
<keyword evidence="6" id="KW-1185">Reference proteome</keyword>
<feature type="domain" description="Cytochrome c" evidence="4">
    <location>
        <begin position="11"/>
        <end position="152"/>
    </location>
</feature>
<evidence type="ECO:0000313" key="5">
    <source>
        <dbReference type="EMBL" id="MBK0399453.1"/>
    </source>
</evidence>
<accession>A0A8J7M867</accession>
<reference evidence="5" key="1">
    <citation type="submission" date="2020-12" db="EMBL/GenBank/DDBJ databases">
        <title>Bacterial taxonomy.</title>
        <authorList>
            <person name="Pan X."/>
        </authorList>
    </citation>
    <scope>NUCLEOTIDE SEQUENCE</scope>
    <source>
        <strain evidence="5">M0105</strain>
    </source>
</reference>
<name>A0A8J7M867_9RHOB</name>
<dbReference type="AlphaFoldDB" id="A0A8J7M867"/>
<sequence>MIGGLLLGALGDAGPRAADFHEIWEARCIACHGHAGDFVRERLTLEGDTVQGRDGRDIVPFLKRHRGGLSDAEVDLFVQVMSRQIAADGFYARECRKCHDSARNLARLRLALRNGQLVGRYSGRDIGAFLATHARMTPDEAAAMTEALAAILQGGR</sequence>
<dbReference type="RefSeq" id="WP_200609659.1">
    <property type="nucleotide sequence ID" value="NZ_JAEHHL010000005.1"/>
</dbReference>
<organism evidence="5 6">
    <name type="scientific">Thermohalobaculum xanthum</name>
    <dbReference type="NCBI Taxonomy" id="2753746"/>
    <lineage>
        <taxon>Bacteria</taxon>
        <taxon>Pseudomonadati</taxon>
        <taxon>Pseudomonadota</taxon>
        <taxon>Alphaproteobacteria</taxon>
        <taxon>Rhodobacterales</taxon>
        <taxon>Paracoccaceae</taxon>
        <taxon>Thermohalobaculum</taxon>
    </lineage>
</organism>
<comment type="caution">
    <text evidence="5">The sequence shown here is derived from an EMBL/GenBank/DDBJ whole genome shotgun (WGS) entry which is preliminary data.</text>
</comment>
<evidence type="ECO:0000256" key="3">
    <source>
        <dbReference type="PROSITE-ProRule" id="PRU00433"/>
    </source>
</evidence>
<gene>
    <name evidence="5" type="ORF">H0I76_09640</name>
</gene>
<evidence type="ECO:0000256" key="2">
    <source>
        <dbReference type="ARBA" id="ARBA00023004"/>
    </source>
</evidence>